<dbReference type="InterPro" id="IPR011022">
    <property type="entry name" value="Arrestin_C-like"/>
</dbReference>
<dbReference type="Pfam" id="PF02752">
    <property type="entry name" value="Arrestin_C"/>
    <property type="match status" value="1"/>
</dbReference>
<dbReference type="GO" id="GO:0015031">
    <property type="term" value="P:protein transport"/>
    <property type="evidence" value="ECO:0007669"/>
    <property type="project" value="TreeGrafter"/>
</dbReference>
<proteinExistence type="inferred from homology"/>
<evidence type="ECO:0000256" key="1">
    <source>
        <dbReference type="ARBA" id="ARBA00005298"/>
    </source>
</evidence>
<dbReference type="SUPFAM" id="SSF81296">
    <property type="entry name" value="E set domains"/>
    <property type="match status" value="2"/>
</dbReference>
<dbReference type="KEGG" id="emc:129329852"/>
<dbReference type="GeneID" id="129329856"/>
<dbReference type="GO" id="GO:0005768">
    <property type="term" value="C:endosome"/>
    <property type="evidence" value="ECO:0007669"/>
    <property type="project" value="TreeGrafter"/>
</dbReference>
<evidence type="ECO:0000313" key="3">
    <source>
        <dbReference type="Proteomes" id="UP001190640"/>
    </source>
</evidence>
<dbReference type="InterPro" id="IPR014756">
    <property type="entry name" value="Ig_E-set"/>
</dbReference>
<dbReference type="AlphaFoldDB" id="A0AA97JEB5"/>
<dbReference type="GO" id="GO:0005886">
    <property type="term" value="C:plasma membrane"/>
    <property type="evidence" value="ECO:0007669"/>
    <property type="project" value="TreeGrafter"/>
</dbReference>
<dbReference type="KEGG" id="emc:129329856"/>
<dbReference type="Pfam" id="PF00339">
    <property type="entry name" value="Arrestin_N"/>
    <property type="match status" value="1"/>
</dbReference>
<dbReference type="Proteomes" id="UP001190640">
    <property type="component" value="Chromosome 5"/>
</dbReference>
<evidence type="ECO:0000313" key="5">
    <source>
        <dbReference type="RefSeq" id="XP_054835539.1"/>
    </source>
</evidence>
<accession>A0AA97JEB5</accession>
<dbReference type="RefSeq" id="XP_054835535.1">
    <property type="nucleotide sequence ID" value="XM_054979560.1"/>
</dbReference>
<comment type="similarity">
    <text evidence="1">Belongs to the arrestin family.</text>
</comment>
<dbReference type="PANTHER" id="PTHR11188">
    <property type="entry name" value="ARRESTIN DOMAIN CONTAINING PROTEIN"/>
    <property type="match status" value="1"/>
</dbReference>
<reference evidence="4 5" key="1">
    <citation type="submission" date="2025-04" db="UniProtKB">
        <authorList>
            <consortium name="RefSeq"/>
        </authorList>
    </citation>
    <scope>IDENTIFICATION</scope>
    <source>
        <tissue evidence="4 5">Blood</tissue>
    </source>
</reference>
<dbReference type="InterPro" id="IPR050357">
    <property type="entry name" value="Arrestin_domain-protein"/>
</dbReference>
<protein>
    <submittedName>
        <fullName evidence="4 5">Arrestin domain-containing protein 5-like</fullName>
    </submittedName>
</protein>
<evidence type="ECO:0000313" key="4">
    <source>
        <dbReference type="RefSeq" id="XP_054835535.1"/>
    </source>
</evidence>
<gene>
    <name evidence="5" type="primary">LOC129329856</name>
    <name evidence="4" type="synonym">LOC129329852</name>
</gene>
<dbReference type="PANTHER" id="PTHR11188:SF172">
    <property type="entry name" value="ARRESTIN DOMAIN-CONTAINING PROTEIN 5"/>
    <property type="match status" value="1"/>
</dbReference>
<evidence type="ECO:0000259" key="2">
    <source>
        <dbReference type="SMART" id="SM01017"/>
    </source>
</evidence>
<organism evidence="3 5">
    <name type="scientific">Eublepharis macularius</name>
    <name type="common">Leopard gecko</name>
    <name type="synonym">Cyrtodactylus macularius</name>
    <dbReference type="NCBI Taxonomy" id="481883"/>
    <lineage>
        <taxon>Eukaryota</taxon>
        <taxon>Metazoa</taxon>
        <taxon>Chordata</taxon>
        <taxon>Craniata</taxon>
        <taxon>Vertebrata</taxon>
        <taxon>Euteleostomi</taxon>
        <taxon>Lepidosauria</taxon>
        <taxon>Squamata</taxon>
        <taxon>Bifurcata</taxon>
        <taxon>Gekkota</taxon>
        <taxon>Eublepharidae</taxon>
        <taxon>Eublepharinae</taxon>
        <taxon>Eublepharis</taxon>
    </lineage>
</organism>
<feature type="domain" description="Arrestin C-terminal-like" evidence="2">
    <location>
        <begin position="171"/>
        <end position="307"/>
    </location>
</feature>
<dbReference type="RefSeq" id="XP_054835539.1">
    <property type="nucleotide sequence ID" value="XM_054979564.1"/>
</dbReference>
<dbReference type="Gene3D" id="2.60.40.640">
    <property type="match status" value="2"/>
</dbReference>
<sequence length="322" mass="36178">MSVVKSIELVVPRDVYVSGSEVDGQVVLSLHSTLINPLVKVELIGRGYLEWTEEAHVNRDYSQDLSCVNRADYVHKKKTFDIEGNWLDPGTHTFNFSFVLPPRIPSTFTSQVGRICYFLQAICATRELILAKQKKYLQVQGTSVCLQDTIESEYPLVVEEEKLLHYSCCLKSAPITLRISLCKNIFAPGDNITFTTEITNRTGKSIKKAVFILHSVVLYKGFNLRAELRTLEERNDLLRLESHLEAGSCVDTKIHSTLLLPKVMLVTSSHKSEDIMDVGYELTGTVYFPCMTTITARIPIIIRSEAVDLSEQGRGQLAPHPS</sequence>
<keyword evidence="3" id="KW-1185">Reference proteome</keyword>
<dbReference type="InterPro" id="IPR014752">
    <property type="entry name" value="Arrestin-like_C"/>
</dbReference>
<dbReference type="SMART" id="SM01017">
    <property type="entry name" value="Arrestin_C"/>
    <property type="match status" value="1"/>
</dbReference>
<dbReference type="InterPro" id="IPR011021">
    <property type="entry name" value="Arrestin-like_N"/>
</dbReference>
<name>A0AA97JEB5_EUBMA</name>